<organism evidence="1 2">
    <name type="scientific">Stephania cephalantha</name>
    <dbReference type="NCBI Taxonomy" id="152367"/>
    <lineage>
        <taxon>Eukaryota</taxon>
        <taxon>Viridiplantae</taxon>
        <taxon>Streptophyta</taxon>
        <taxon>Embryophyta</taxon>
        <taxon>Tracheophyta</taxon>
        <taxon>Spermatophyta</taxon>
        <taxon>Magnoliopsida</taxon>
        <taxon>Ranunculales</taxon>
        <taxon>Menispermaceae</taxon>
        <taxon>Menispermoideae</taxon>
        <taxon>Cissampelideae</taxon>
        <taxon>Stephania</taxon>
    </lineage>
</organism>
<name>A0AAP0PYZ1_9MAGN</name>
<evidence type="ECO:0000313" key="2">
    <source>
        <dbReference type="Proteomes" id="UP001419268"/>
    </source>
</evidence>
<dbReference type="Proteomes" id="UP001419268">
    <property type="component" value="Unassembled WGS sequence"/>
</dbReference>
<evidence type="ECO:0000313" key="1">
    <source>
        <dbReference type="EMBL" id="KAK9157721.1"/>
    </source>
</evidence>
<sequence length="75" mass="8901">MKIKYFGAKYCFLLEKKKRVRIKLCLHQIMCCYKTKIYVLEVKVLGKQSNNSLNQLLNINTNDCVLKFKVPNHHL</sequence>
<keyword evidence="2" id="KW-1185">Reference proteome</keyword>
<comment type="caution">
    <text evidence="1">The sequence shown here is derived from an EMBL/GenBank/DDBJ whole genome shotgun (WGS) entry which is preliminary data.</text>
</comment>
<reference evidence="1 2" key="1">
    <citation type="submission" date="2024-01" db="EMBL/GenBank/DDBJ databases">
        <title>Genome assemblies of Stephania.</title>
        <authorList>
            <person name="Yang L."/>
        </authorList>
    </citation>
    <scope>NUCLEOTIDE SEQUENCE [LARGE SCALE GENOMIC DNA]</scope>
    <source>
        <strain evidence="1">JXDWG</strain>
        <tissue evidence="1">Leaf</tissue>
    </source>
</reference>
<proteinExistence type="predicted"/>
<dbReference type="AlphaFoldDB" id="A0AAP0PYZ1"/>
<accession>A0AAP0PYZ1</accession>
<gene>
    <name evidence="1" type="ORF">Scep_004295</name>
</gene>
<protein>
    <submittedName>
        <fullName evidence="1">Uncharacterized protein</fullName>
    </submittedName>
</protein>
<dbReference type="EMBL" id="JBBNAG010000002">
    <property type="protein sequence ID" value="KAK9157721.1"/>
    <property type="molecule type" value="Genomic_DNA"/>
</dbReference>